<dbReference type="GO" id="GO:0120159">
    <property type="term" value="F:rRNA pseudouridine synthase activity"/>
    <property type="evidence" value="ECO:0007669"/>
    <property type="project" value="UniProtKB-ARBA"/>
</dbReference>
<dbReference type="FunFam" id="3.10.290.10:FF:000003">
    <property type="entry name" value="Pseudouridine synthase"/>
    <property type="match status" value="1"/>
</dbReference>
<accession>A0A1W1ZLJ3</accession>
<keyword evidence="7" id="KW-1185">Reference proteome</keyword>
<protein>
    <recommendedName>
        <fullName evidence="4">Pseudouridine synthase</fullName>
        <ecNumber evidence="4">5.4.99.-</ecNumber>
    </recommendedName>
</protein>
<evidence type="ECO:0000313" key="6">
    <source>
        <dbReference type="EMBL" id="SMC49430.1"/>
    </source>
</evidence>
<keyword evidence="3" id="KW-0694">RNA-binding</keyword>
<dbReference type="EMBL" id="FWXY01000003">
    <property type="protein sequence ID" value="SMC49430.1"/>
    <property type="molecule type" value="Genomic_DNA"/>
</dbReference>
<sequence length="239" mass="26300">MMRLQKFLSQAGVCSRRQGEVFISQGRVTVNGIVVTTPGTKVVPGVDLVSFDGTAVEMAQDKALTYIALNKPVGVVSSCVRQGRESIILDLVNVPQRIYPVGRLDKDSCGLLLLTDDGELHNRLSHPSFNHEKEYAVTTVKPVSRGALEKMARGIVLDGKRTRKARVWRTGSHDFGIVLKQGLNRQIRRMVTKTGNGVSHLKRVRMGRVTLGNLDLGKWRHLTPGEVKSLQSSPGKSHT</sequence>
<dbReference type="InterPro" id="IPR018496">
    <property type="entry name" value="PsdUridine_synth_RsuA/RluB_CS"/>
</dbReference>
<dbReference type="InterPro" id="IPR002942">
    <property type="entry name" value="S4_RNA-bd"/>
</dbReference>
<dbReference type="PANTHER" id="PTHR47683">
    <property type="entry name" value="PSEUDOURIDINE SYNTHASE FAMILY PROTEIN-RELATED"/>
    <property type="match status" value="1"/>
</dbReference>
<dbReference type="InterPro" id="IPR000748">
    <property type="entry name" value="PsdUridine_synth_RsuA/RluB/E/F"/>
</dbReference>
<dbReference type="Gene3D" id="3.30.70.1560">
    <property type="entry name" value="Alpha-L RNA-binding motif"/>
    <property type="match status" value="1"/>
</dbReference>
<feature type="domain" description="RNA-binding S4" evidence="5">
    <location>
        <begin position="2"/>
        <end position="64"/>
    </location>
</feature>
<dbReference type="SUPFAM" id="SSF55174">
    <property type="entry name" value="Alpha-L RNA-binding motif"/>
    <property type="match status" value="1"/>
</dbReference>
<dbReference type="EC" id="5.4.99.-" evidence="4"/>
<evidence type="ECO:0000259" key="5">
    <source>
        <dbReference type="SMART" id="SM00363"/>
    </source>
</evidence>
<dbReference type="GO" id="GO:0003723">
    <property type="term" value="F:RNA binding"/>
    <property type="evidence" value="ECO:0007669"/>
    <property type="project" value="UniProtKB-KW"/>
</dbReference>
<keyword evidence="2 4" id="KW-0413">Isomerase</keyword>
<proteinExistence type="inferred from homology"/>
<organism evidence="6 7">
    <name type="scientific">Desulfocicer vacuolatum DSM 3385</name>
    <dbReference type="NCBI Taxonomy" id="1121400"/>
    <lineage>
        <taxon>Bacteria</taxon>
        <taxon>Pseudomonadati</taxon>
        <taxon>Thermodesulfobacteriota</taxon>
        <taxon>Desulfobacteria</taxon>
        <taxon>Desulfobacterales</taxon>
        <taxon>Desulfobacteraceae</taxon>
        <taxon>Desulfocicer</taxon>
    </lineage>
</organism>
<dbReference type="AlphaFoldDB" id="A0A1W1ZLJ3"/>
<evidence type="ECO:0000256" key="2">
    <source>
        <dbReference type="ARBA" id="ARBA00023235"/>
    </source>
</evidence>
<dbReference type="Proteomes" id="UP000192418">
    <property type="component" value="Unassembled WGS sequence"/>
</dbReference>
<comment type="similarity">
    <text evidence="1 4">Belongs to the pseudouridine synthase RsuA family.</text>
</comment>
<dbReference type="STRING" id="1121400.SAMN02746065_10324"/>
<dbReference type="CDD" id="cd00165">
    <property type="entry name" value="S4"/>
    <property type="match status" value="1"/>
</dbReference>
<dbReference type="InterPro" id="IPR006145">
    <property type="entry name" value="PsdUridine_synth_RsuA/RluA"/>
</dbReference>
<dbReference type="InterPro" id="IPR036986">
    <property type="entry name" value="S4_RNA-bd_sf"/>
</dbReference>
<dbReference type="Pfam" id="PF00849">
    <property type="entry name" value="PseudoU_synth_2"/>
    <property type="match status" value="1"/>
</dbReference>
<dbReference type="Gene3D" id="3.30.70.580">
    <property type="entry name" value="Pseudouridine synthase I, catalytic domain, N-terminal subdomain"/>
    <property type="match status" value="1"/>
</dbReference>
<evidence type="ECO:0000256" key="1">
    <source>
        <dbReference type="ARBA" id="ARBA00008348"/>
    </source>
</evidence>
<dbReference type="SMART" id="SM00363">
    <property type="entry name" value="S4"/>
    <property type="match status" value="1"/>
</dbReference>
<dbReference type="SUPFAM" id="SSF55120">
    <property type="entry name" value="Pseudouridine synthase"/>
    <property type="match status" value="1"/>
</dbReference>
<dbReference type="InterPro" id="IPR042092">
    <property type="entry name" value="PsdUridine_s_RsuA/RluB/E/F_cat"/>
</dbReference>
<dbReference type="GO" id="GO:0000455">
    <property type="term" value="P:enzyme-directed rRNA pseudouridine synthesis"/>
    <property type="evidence" value="ECO:0007669"/>
    <property type="project" value="UniProtKB-ARBA"/>
</dbReference>
<dbReference type="RefSeq" id="WP_332308490.1">
    <property type="nucleotide sequence ID" value="NZ_FWXY01000003.1"/>
</dbReference>
<evidence type="ECO:0000256" key="4">
    <source>
        <dbReference type="RuleBase" id="RU003887"/>
    </source>
</evidence>
<dbReference type="PANTHER" id="PTHR47683:SF2">
    <property type="entry name" value="RNA-BINDING S4 DOMAIN-CONTAINING PROTEIN"/>
    <property type="match status" value="1"/>
</dbReference>
<dbReference type="InterPro" id="IPR020103">
    <property type="entry name" value="PsdUridine_synth_cat_dom_sf"/>
</dbReference>
<dbReference type="NCBIfam" id="TIGR00093">
    <property type="entry name" value="pseudouridine synthase"/>
    <property type="match status" value="1"/>
</dbReference>
<dbReference type="PROSITE" id="PS50889">
    <property type="entry name" value="S4"/>
    <property type="match status" value="1"/>
</dbReference>
<reference evidence="6 7" key="1">
    <citation type="submission" date="2017-04" db="EMBL/GenBank/DDBJ databases">
        <authorList>
            <person name="Afonso C.L."/>
            <person name="Miller P.J."/>
            <person name="Scott M.A."/>
            <person name="Spackman E."/>
            <person name="Goraichik I."/>
            <person name="Dimitrov K.M."/>
            <person name="Suarez D.L."/>
            <person name="Swayne D.E."/>
        </authorList>
    </citation>
    <scope>NUCLEOTIDE SEQUENCE [LARGE SCALE GENOMIC DNA]</scope>
    <source>
        <strain evidence="6 7">DSM 3385</strain>
    </source>
</reference>
<evidence type="ECO:0000313" key="7">
    <source>
        <dbReference type="Proteomes" id="UP000192418"/>
    </source>
</evidence>
<gene>
    <name evidence="6" type="ORF">SAMN02746065_10324</name>
</gene>
<dbReference type="Gene3D" id="3.10.290.10">
    <property type="entry name" value="RNA-binding S4 domain"/>
    <property type="match status" value="1"/>
</dbReference>
<name>A0A1W1ZLJ3_9BACT</name>
<evidence type="ECO:0000256" key="3">
    <source>
        <dbReference type="PROSITE-ProRule" id="PRU00182"/>
    </source>
</evidence>
<dbReference type="PROSITE" id="PS01149">
    <property type="entry name" value="PSI_RSU"/>
    <property type="match status" value="1"/>
</dbReference>
<dbReference type="InterPro" id="IPR020094">
    <property type="entry name" value="TruA/RsuA/RluB/E/F_N"/>
</dbReference>
<dbReference type="Pfam" id="PF01479">
    <property type="entry name" value="S4"/>
    <property type="match status" value="1"/>
</dbReference>
<dbReference type="InterPro" id="IPR050343">
    <property type="entry name" value="RsuA_PseudoU_synthase"/>
</dbReference>